<evidence type="ECO:0000313" key="1">
    <source>
        <dbReference type="EMBL" id="KOM28019.1"/>
    </source>
</evidence>
<reference evidence="2" key="1">
    <citation type="journal article" date="2015" name="Proc. Natl. Acad. Sci. U.S.A.">
        <title>Genome sequencing of adzuki bean (Vigna angularis) provides insight into high starch and low fat accumulation and domestication.</title>
        <authorList>
            <person name="Yang K."/>
            <person name="Tian Z."/>
            <person name="Chen C."/>
            <person name="Luo L."/>
            <person name="Zhao B."/>
            <person name="Wang Z."/>
            <person name="Yu L."/>
            <person name="Li Y."/>
            <person name="Sun Y."/>
            <person name="Li W."/>
            <person name="Chen Y."/>
            <person name="Li Y."/>
            <person name="Zhang Y."/>
            <person name="Ai D."/>
            <person name="Zhao J."/>
            <person name="Shang C."/>
            <person name="Ma Y."/>
            <person name="Wu B."/>
            <person name="Wang M."/>
            <person name="Gao L."/>
            <person name="Sun D."/>
            <person name="Zhang P."/>
            <person name="Guo F."/>
            <person name="Wang W."/>
            <person name="Li Y."/>
            <person name="Wang J."/>
            <person name="Varshney R.K."/>
            <person name="Wang J."/>
            <person name="Ling H.Q."/>
            <person name="Wan P."/>
        </authorList>
    </citation>
    <scope>NUCLEOTIDE SEQUENCE</scope>
    <source>
        <strain evidence="2">cv. Jingnong 6</strain>
    </source>
</reference>
<proteinExistence type="predicted"/>
<accession>A0A0L9TCZ0</accession>
<protein>
    <submittedName>
        <fullName evidence="1">Uncharacterized protein</fullName>
    </submittedName>
</protein>
<organism evidence="1 2">
    <name type="scientific">Phaseolus angularis</name>
    <name type="common">Azuki bean</name>
    <name type="synonym">Vigna angularis</name>
    <dbReference type="NCBI Taxonomy" id="3914"/>
    <lineage>
        <taxon>Eukaryota</taxon>
        <taxon>Viridiplantae</taxon>
        <taxon>Streptophyta</taxon>
        <taxon>Embryophyta</taxon>
        <taxon>Tracheophyta</taxon>
        <taxon>Spermatophyta</taxon>
        <taxon>Magnoliopsida</taxon>
        <taxon>eudicotyledons</taxon>
        <taxon>Gunneridae</taxon>
        <taxon>Pentapetalae</taxon>
        <taxon>rosids</taxon>
        <taxon>fabids</taxon>
        <taxon>Fabales</taxon>
        <taxon>Fabaceae</taxon>
        <taxon>Papilionoideae</taxon>
        <taxon>50 kb inversion clade</taxon>
        <taxon>NPAAA clade</taxon>
        <taxon>indigoferoid/millettioid clade</taxon>
        <taxon>Phaseoleae</taxon>
        <taxon>Vigna</taxon>
    </lineage>
</organism>
<evidence type="ECO:0000313" key="2">
    <source>
        <dbReference type="Proteomes" id="UP000053144"/>
    </source>
</evidence>
<name>A0A0L9TCZ0_PHAAN</name>
<dbReference type="EMBL" id="KQ258406">
    <property type="protein sequence ID" value="KOM28019.1"/>
    <property type="molecule type" value="Genomic_DNA"/>
</dbReference>
<dbReference type="Proteomes" id="UP000053144">
    <property type="component" value="Unassembled WGS sequence"/>
</dbReference>
<dbReference type="AlphaFoldDB" id="A0A0L9TCZ0"/>
<sequence length="102" mass="11883">MEELGEQSKGRDRRKKLVFRHYCKTKMIGLLNERLTIEQKGYIEKSVFGWLLYLPSCIKIGRNLLSKLCGQWVDNMSGFYFGDKVIKFTEFDVCLSLGLPII</sequence>
<gene>
    <name evidence="1" type="ORF">LR48_Vigan479s000800</name>
</gene>
<dbReference type="Gramene" id="KOM28019">
    <property type="protein sequence ID" value="KOM28019"/>
    <property type="gene ID" value="LR48_Vigan479s000800"/>
</dbReference>
<dbReference type="STRING" id="3914.A0A0L9TCZ0"/>